<reference evidence="2" key="1">
    <citation type="submission" date="2024-07" db="EMBL/GenBank/DDBJ databases">
        <authorList>
            <person name="Yu S.T."/>
        </authorList>
    </citation>
    <scope>NUCLEOTIDE SEQUENCE</scope>
    <source>
        <strain evidence="2">R35</strain>
    </source>
</reference>
<feature type="transmembrane region" description="Helical" evidence="1">
    <location>
        <begin position="96"/>
        <end position="116"/>
    </location>
</feature>
<feature type="transmembrane region" description="Helical" evidence="1">
    <location>
        <begin position="33"/>
        <end position="55"/>
    </location>
</feature>
<proteinExistence type="predicted"/>
<protein>
    <submittedName>
        <fullName evidence="2">Uncharacterized protein</fullName>
    </submittedName>
</protein>
<keyword evidence="1" id="KW-0472">Membrane</keyword>
<gene>
    <name evidence="2" type="ORF">AB5J50_18865</name>
</gene>
<sequence>MADVLGGARKRVWEQEREQGWERGWGLGSRERWIAAVAESLVSAVSVVWWCRLLWRGRNELYMVAPATALIVTVAVSLAVSRALWLGGDGGRLRRLNLALIAVRGVGVLTLSLWLLHEV</sequence>
<organism evidence="2">
    <name type="scientific">Streptomyces sp. R35</name>
    <dbReference type="NCBI Taxonomy" id="3238630"/>
    <lineage>
        <taxon>Bacteria</taxon>
        <taxon>Bacillati</taxon>
        <taxon>Actinomycetota</taxon>
        <taxon>Actinomycetes</taxon>
        <taxon>Kitasatosporales</taxon>
        <taxon>Streptomycetaceae</taxon>
        <taxon>Streptomyces</taxon>
    </lineage>
</organism>
<dbReference type="AlphaFoldDB" id="A0AB39S6E8"/>
<accession>A0AB39S6E8</accession>
<dbReference type="RefSeq" id="WP_369259540.1">
    <property type="nucleotide sequence ID" value="NZ_CP163440.1"/>
</dbReference>
<evidence type="ECO:0000313" key="2">
    <source>
        <dbReference type="EMBL" id="XDQ62714.1"/>
    </source>
</evidence>
<dbReference type="EMBL" id="CP163440">
    <property type="protein sequence ID" value="XDQ62714.1"/>
    <property type="molecule type" value="Genomic_DNA"/>
</dbReference>
<feature type="transmembrane region" description="Helical" evidence="1">
    <location>
        <begin position="61"/>
        <end position="84"/>
    </location>
</feature>
<keyword evidence="1" id="KW-0812">Transmembrane</keyword>
<keyword evidence="1" id="KW-1133">Transmembrane helix</keyword>
<evidence type="ECO:0000256" key="1">
    <source>
        <dbReference type="SAM" id="Phobius"/>
    </source>
</evidence>
<name>A0AB39S6E8_9ACTN</name>